<keyword evidence="1" id="KW-0472">Membrane</keyword>
<name>A0A1E5RNE5_9ASCO</name>
<keyword evidence="1" id="KW-0812">Transmembrane</keyword>
<accession>A0A1E5RNE5</accession>
<keyword evidence="1" id="KW-1133">Transmembrane helix</keyword>
<dbReference type="Proteomes" id="UP000095728">
    <property type="component" value="Unassembled WGS sequence"/>
</dbReference>
<feature type="transmembrane region" description="Helical" evidence="1">
    <location>
        <begin position="39"/>
        <end position="60"/>
    </location>
</feature>
<dbReference type="EMBL" id="LPNM01000005">
    <property type="protein sequence ID" value="OEJ88422.1"/>
    <property type="molecule type" value="Genomic_DNA"/>
</dbReference>
<comment type="caution">
    <text evidence="2">The sequence shown here is derived from an EMBL/GenBank/DDBJ whole genome shotgun (WGS) entry which is preliminary data.</text>
</comment>
<proteinExistence type="predicted"/>
<dbReference type="AlphaFoldDB" id="A0A1E5RNE5"/>
<protein>
    <submittedName>
        <fullName evidence="2">Uncharacterized protein</fullName>
    </submittedName>
</protein>
<sequence length="186" mass="21269">MFTKSKFSNFHIPSFCFGALIALLFHDILSIFRFFLAESLILCINLSKYIFVIICLRFLWHFYHSELALDKTIAHATSIPPKTQTAVPPTNSANNSALERNVPTTRKAKSRPKPPLMDWIDKLPDEQNNLHAKTADKVTDEYAEVIFPTGNSTSSLNPFQPQQNRLNNKNKEKGAYTIFVEKTNHR</sequence>
<evidence type="ECO:0000256" key="1">
    <source>
        <dbReference type="SAM" id="Phobius"/>
    </source>
</evidence>
<gene>
    <name evidence="2" type="ORF">AWRI3579_g689</name>
</gene>
<evidence type="ECO:0000313" key="2">
    <source>
        <dbReference type="EMBL" id="OEJ88422.1"/>
    </source>
</evidence>
<evidence type="ECO:0000313" key="3">
    <source>
        <dbReference type="Proteomes" id="UP000095728"/>
    </source>
</evidence>
<reference evidence="3" key="1">
    <citation type="journal article" date="2016" name="Genome Announc.">
        <title>Genome sequences of three species of Hanseniaspora isolated from spontaneous wine fermentations.</title>
        <authorList>
            <person name="Sternes P.R."/>
            <person name="Lee D."/>
            <person name="Kutyna D.R."/>
            <person name="Borneman A.R."/>
        </authorList>
    </citation>
    <scope>NUCLEOTIDE SEQUENCE [LARGE SCALE GENOMIC DNA]</scope>
    <source>
        <strain evidence="3">AWRI3579</strain>
    </source>
</reference>
<organism evidence="2 3">
    <name type="scientific">Hanseniaspora osmophila</name>
    <dbReference type="NCBI Taxonomy" id="56408"/>
    <lineage>
        <taxon>Eukaryota</taxon>
        <taxon>Fungi</taxon>
        <taxon>Dikarya</taxon>
        <taxon>Ascomycota</taxon>
        <taxon>Saccharomycotina</taxon>
        <taxon>Saccharomycetes</taxon>
        <taxon>Saccharomycodales</taxon>
        <taxon>Saccharomycodaceae</taxon>
        <taxon>Hanseniaspora</taxon>
    </lineage>
</organism>
<keyword evidence="3" id="KW-1185">Reference proteome</keyword>
<dbReference type="InParanoid" id="A0A1E5RNE5"/>
<feature type="transmembrane region" description="Helical" evidence="1">
    <location>
        <begin position="12"/>
        <end position="33"/>
    </location>
</feature>